<evidence type="ECO:0000313" key="2">
    <source>
        <dbReference type="EMBL" id="KAJ7347360.1"/>
    </source>
</evidence>
<evidence type="ECO:0000256" key="1">
    <source>
        <dbReference type="SAM" id="MobiDB-lite"/>
    </source>
</evidence>
<comment type="caution">
    <text evidence="2">The sequence shown here is derived from an EMBL/GenBank/DDBJ whole genome shotgun (WGS) entry which is preliminary data.</text>
</comment>
<organism evidence="2 3">
    <name type="scientific">Mycena albidolilacea</name>
    <dbReference type="NCBI Taxonomy" id="1033008"/>
    <lineage>
        <taxon>Eukaryota</taxon>
        <taxon>Fungi</taxon>
        <taxon>Dikarya</taxon>
        <taxon>Basidiomycota</taxon>
        <taxon>Agaricomycotina</taxon>
        <taxon>Agaricomycetes</taxon>
        <taxon>Agaricomycetidae</taxon>
        <taxon>Agaricales</taxon>
        <taxon>Marasmiineae</taxon>
        <taxon>Mycenaceae</taxon>
        <taxon>Mycena</taxon>
    </lineage>
</organism>
<name>A0AAD7A0Z6_9AGAR</name>
<gene>
    <name evidence="2" type="ORF">DFH08DRAFT_699543</name>
</gene>
<feature type="region of interest" description="Disordered" evidence="1">
    <location>
        <begin position="763"/>
        <end position="785"/>
    </location>
</feature>
<dbReference type="EMBL" id="JARIHO010000019">
    <property type="protein sequence ID" value="KAJ7347360.1"/>
    <property type="molecule type" value="Genomic_DNA"/>
</dbReference>
<keyword evidence="3" id="KW-1185">Reference proteome</keyword>
<protein>
    <recommendedName>
        <fullName evidence="4">DUF659 domain-containing protein</fullName>
    </recommendedName>
</protein>
<dbReference type="SUPFAM" id="SSF53098">
    <property type="entry name" value="Ribonuclease H-like"/>
    <property type="match status" value="1"/>
</dbReference>
<sequence length="785" mass="87997">MPPKKGPLWQFFHQGGTQNTSHYKAYCLGCIEAHHQTDGNDSDAIDVDADATSSLRDPSEQQWFKDAVAAITHVRGVKSAMLAHLISCPHATKAAKKMAKDLKTGKSAGDESDDGQNSDNNGPPQKRKRFTQVESSMKKQGQLKAFKGVDMPFSDAQRDLVQTQFLRATVSANLPFRWTLNPEVIKLFLMFRSTATDVMPTDKVISGRLLDEEEAKVRKKMVKALKGKYGTASSDGWRDKYSVTGVDVTVGGKSYLIDLNHTRGKKKDGEAMCAAFCEHIDKAEREFGCIIVCYVCDNDGGSQSGRKFLIILRPWLLGLACCAHQANRFQGQLILADYFRESPTGLQTAEDTTGLIGWVNNHERVRDVFDEVQEQLNNSAVAYLMANLTRWTTHSISFNRLLRLKPAMRQAAILRRKEIIDGHVGAEKNKKKKEKMVAEATKYLDLLDDPTFWKNLQAVADDIEPICYITNINQGEKTRADQVLLGFGGVYLHFRDHSDPRIAVGMKKRIEKRWAAMDQDFFVITMVLNPFEKISRLGSQAGASVFGLRTILMRLYCRIKSRPPPSPLTATQQTELDAEKSIKEGQVSQAFLKYMSGMGIFAEFEEDRAGFEKIHGQDPILVWENMRGDPDVRELADFAILCLGVAVNQAGNERDFSDFKIKKTRLRNRLTFKKTEKMSKVGAAIRAEHTAAGFIDPREKRKNHDDTRVAGLIAVPQYADIVENDDESEDEAISSCGLVNSRSAWRKLHVKWMVDARQAEMEMEMDNESGSTDVVEPPAVPGARK</sequence>
<dbReference type="Proteomes" id="UP001218218">
    <property type="component" value="Unassembled WGS sequence"/>
</dbReference>
<dbReference type="AlphaFoldDB" id="A0AAD7A0Z6"/>
<accession>A0AAD7A0Z6</accession>
<dbReference type="InterPro" id="IPR012337">
    <property type="entry name" value="RNaseH-like_sf"/>
</dbReference>
<reference evidence="2" key="1">
    <citation type="submission" date="2023-03" db="EMBL/GenBank/DDBJ databases">
        <title>Massive genome expansion in bonnet fungi (Mycena s.s.) driven by repeated elements and novel gene families across ecological guilds.</title>
        <authorList>
            <consortium name="Lawrence Berkeley National Laboratory"/>
            <person name="Harder C.B."/>
            <person name="Miyauchi S."/>
            <person name="Viragh M."/>
            <person name="Kuo A."/>
            <person name="Thoen E."/>
            <person name="Andreopoulos B."/>
            <person name="Lu D."/>
            <person name="Skrede I."/>
            <person name="Drula E."/>
            <person name="Henrissat B."/>
            <person name="Morin E."/>
            <person name="Kohler A."/>
            <person name="Barry K."/>
            <person name="LaButti K."/>
            <person name="Morin E."/>
            <person name="Salamov A."/>
            <person name="Lipzen A."/>
            <person name="Mereny Z."/>
            <person name="Hegedus B."/>
            <person name="Baldrian P."/>
            <person name="Stursova M."/>
            <person name="Weitz H."/>
            <person name="Taylor A."/>
            <person name="Grigoriev I.V."/>
            <person name="Nagy L.G."/>
            <person name="Martin F."/>
            <person name="Kauserud H."/>
        </authorList>
    </citation>
    <scope>NUCLEOTIDE SEQUENCE</scope>
    <source>
        <strain evidence="2">CBHHK002</strain>
    </source>
</reference>
<feature type="region of interest" description="Disordered" evidence="1">
    <location>
        <begin position="97"/>
        <end position="135"/>
    </location>
</feature>
<evidence type="ECO:0000313" key="3">
    <source>
        <dbReference type="Proteomes" id="UP001218218"/>
    </source>
</evidence>
<evidence type="ECO:0008006" key="4">
    <source>
        <dbReference type="Google" id="ProtNLM"/>
    </source>
</evidence>
<proteinExistence type="predicted"/>